<accession>A0ACC0ARP7</accession>
<keyword evidence="2" id="KW-1185">Reference proteome</keyword>
<evidence type="ECO:0000313" key="1">
    <source>
        <dbReference type="EMBL" id="KAI5662123.1"/>
    </source>
</evidence>
<sequence length="257" mass="29345">MIEQKIGNRTTSTSSKRTQMVMFCDFYSEGHSYHECPSMGCSTEQVDYVQGNRPEKKPTRTPGALPSNTEVNPREHVNTVSEIVEEENSAKEETKQLSGGIFKENEGESEESEKKVVASVPSKQKVLFLEVLVRERKHEEMTEFIKIFSQLMLNLPLCEFFLQVLKYAGHLKDTITKKDKLHDTSTHISRGGNKVSVLVQGKIPTKGKERPKKAKEGRQLPSKTKAEFMKWVLVRQSKEEKAKKDLNDRVREDTLES</sequence>
<evidence type="ECO:0000313" key="2">
    <source>
        <dbReference type="Proteomes" id="UP001060085"/>
    </source>
</evidence>
<protein>
    <submittedName>
        <fullName evidence="1">Uncharacterized protein</fullName>
    </submittedName>
</protein>
<dbReference type="EMBL" id="CM044705">
    <property type="protein sequence ID" value="KAI5662123.1"/>
    <property type="molecule type" value="Genomic_DNA"/>
</dbReference>
<dbReference type="Proteomes" id="UP001060085">
    <property type="component" value="Linkage Group LG05"/>
</dbReference>
<comment type="caution">
    <text evidence="1">The sequence shown here is derived from an EMBL/GenBank/DDBJ whole genome shotgun (WGS) entry which is preliminary data.</text>
</comment>
<proteinExistence type="predicted"/>
<organism evidence="1 2">
    <name type="scientific">Catharanthus roseus</name>
    <name type="common">Madagascar periwinkle</name>
    <name type="synonym">Vinca rosea</name>
    <dbReference type="NCBI Taxonomy" id="4058"/>
    <lineage>
        <taxon>Eukaryota</taxon>
        <taxon>Viridiplantae</taxon>
        <taxon>Streptophyta</taxon>
        <taxon>Embryophyta</taxon>
        <taxon>Tracheophyta</taxon>
        <taxon>Spermatophyta</taxon>
        <taxon>Magnoliopsida</taxon>
        <taxon>eudicotyledons</taxon>
        <taxon>Gunneridae</taxon>
        <taxon>Pentapetalae</taxon>
        <taxon>asterids</taxon>
        <taxon>lamiids</taxon>
        <taxon>Gentianales</taxon>
        <taxon>Apocynaceae</taxon>
        <taxon>Rauvolfioideae</taxon>
        <taxon>Vinceae</taxon>
        <taxon>Catharanthinae</taxon>
        <taxon>Catharanthus</taxon>
    </lineage>
</organism>
<gene>
    <name evidence="1" type="ORF">M9H77_21446</name>
</gene>
<name>A0ACC0ARP7_CATRO</name>
<reference evidence="2" key="1">
    <citation type="journal article" date="2023" name="Nat. Plants">
        <title>Single-cell RNA sequencing provides a high-resolution roadmap for understanding the multicellular compartmentation of specialized metabolism.</title>
        <authorList>
            <person name="Sun S."/>
            <person name="Shen X."/>
            <person name="Li Y."/>
            <person name="Li Y."/>
            <person name="Wang S."/>
            <person name="Li R."/>
            <person name="Zhang H."/>
            <person name="Shen G."/>
            <person name="Guo B."/>
            <person name="Wei J."/>
            <person name="Xu J."/>
            <person name="St-Pierre B."/>
            <person name="Chen S."/>
            <person name="Sun C."/>
        </authorList>
    </citation>
    <scope>NUCLEOTIDE SEQUENCE [LARGE SCALE GENOMIC DNA]</scope>
</reference>